<evidence type="ECO:0008006" key="2">
    <source>
        <dbReference type="Google" id="ProtNLM"/>
    </source>
</evidence>
<dbReference type="AlphaFoldDB" id="A0A0F9VJX5"/>
<comment type="caution">
    <text evidence="1">The sequence shown here is derived from an EMBL/GenBank/DDBJ whole genome shotgun (WGS) entry which is preliminary data.</text>
</comment>
<dbReference type="CDD" id="cd07040">
    <property type="entry name" value="HP"/>
    <property type="match status" value="1"/>
</dbReference>
<gene>
    <name evidence="1" type="ORF">LCGC14_0086930</name>
</gene>
<dbReference type="InterPro" id="IPR013078">
    <property type="entry name" value="His_Pase_superF_clade-1"/>
</dbReference>
<reference evidence="1" key="1">
    <citation type="journal article" date="2015" name="Nature">
        <title>Complex archaea that bridge the gap between prokaryotes and eukaryotes.</title>
        <authorList>
            <person name="Spang A."/>
            <person name="Saw J.H."/>
            <person name="Jorgensen S.L."/>
            <person name="Zaremba-Niedzwiedzka K."/>
            <person name="Martijn J."/>
            <person name="Lind A.E."/>
            <person name="van Eijk R."/>
            <person name="Schleper C."/>
            <person name="Guy L."/>
            <person name="Ettema T.J."/>
        </authorList>
    </citation>
    <scope>NUCLEOTIDE SEQUENCE</scope>
</reference>
<name>A0A0F9VJX5_9ZZZZ</name>
<dbReference type="Gene3D" id="3.40.50.1240">
    <property type="entry name" value="Phosphoglycerate mutase-like"/>
    <property type="match status" value="1"/>
</dbReference>
<proteinExistence type="predicted"/>
<accession>A0A0F9VJX5</accession>
<dbReference type="InterPro" id="IPR029033">
    <property type="entry name" value="His_PPase_superfam"/>
</dbReference>
<sequence length="190" mass="20184">MLACRYLVLTLLLSVLGALPISVQANEVTWQALQEGGLVILMRHSLAPGIGDPPGFERGRCETQRNLSAGGRAQAQAAGRAFRERDIPIAVVYSSSWCRALDTAELMALGPVEPTPWLDSFFRGRGDQASITRSAQEQIAAWQGPGNLLLITHQVNITALLGGGVGSGEMIVLRPAGGEVQVVGRLSISE</sequence>
<evidence type="ECO:0000313" key="1">
    <source>
        <dbReference type="EMBL" id="KKO04335.1"/>
    </source>
</evidence>
<dbReference type="Pfam" id="PF00300">
    <property type="entry name" value="His_Phos_1"/>
    <property type="match status" value="1"/>
</dbReference>
<protein>
    <recommendedName>
        <fullName evidence="2">Histidine phosphatase family protein</fullName>
    </recommendedName>
</protein>
<organism evidence="1">
    <name type="scientific">marine sediment metagenome</name>
    <dbReference type="NCBI Taxonomy" id="412755"/>
    <lineage>
        <taxon>unclassified sequences</taxon>
        <taxon>metagenomes</taxon>
        <taxon>ecological metagenomes</taxon>
    </lineage>
</organism>
<dbReference type="SUPFAM" id="SSF53254">
    <property type="entry name" value="Phosphoglycerate mutase-like"/>
    <property type="match status" value="1"/>
</dbReference>
<dbReference type="EMBL" id="LAZR01000023">
    <property type="protein sequence ID" value="KKO04335.1"/>
    <property type="molecule type" value="Genomic_DNA"/>
</dbReference>